<proteinExistence type="predicted"/>
<organism evidence="2">
    <name type="scientific">Arundo donax</name>
    <name type="common">Giant reed</name>
    <name type="synonym">Donax arundinaceus</name>
    <dbReference type="NCBI Taxonomy" id="35708"/>
    <lineage>
        <taxon>Eukaryota</taxon>
        <taxon>Viridiplantae</taxon>
        <taxon>Streptophyta</taxon>
        <taxon>Embryophyta</taxon>
        <taxon>Tracheophyta</taxon>
        <taxon>Spermatophyta</taxon>
        <taxon>Magnoliopsida</taxon>
        <taxon>Liliopsida</taxon>
        <taxon>Poales</taxon>
        <taxon>Poaceae</taxon>
        <taxon>PACMAD clade</taxon>
        <taxon>Arundinoideae</taxon>
        <taxon>Arundineae</taxon>
        <taxon>Arundo</taxon>
    </lineage>
</organism>
<name>A0A0A8YHA2_ARUDO</name>
<feature type="region of interest" description="Disordered" evidence="1">
    <location>
        <begin position="1"/>
        <end position="32"/>
    </location>
</feature>
<protein>
    <submittedName>
        <fullName evidence="2">Uncharacterized protein</fullName>
    </submittedName>
</protein>
<dbReference type="EMBL" id="GBRH01272579">
    <property type="protein sequence ID" value="JAD25316.1"/>
    <property type="molecule type" value="Transcribed_RNA"/>
</dbReference>
<evidence type="ECO:0000313" key="2">
    <source>
        <dbReference type="EMBL" id="JAD25316.1"/>
    </source>
</evidence>
<reference evidence="2" key="1">
    <citation type="submission" date="2014-09" db="EMBL/GenBank/DDBJ databases">
        <authorList>
            <person name="Magalhaes I.L.F."/>
            <person name="Oliveira U."/>
            <person name="Santos F.R."/>
            <person name="Vidigal T.H.D.A."/>
            <person name="Brescovit A.D."/>
            <person name="Santos A.J."/>
        </authorList>
    </citation>
    <scope>NUCLEOTIDE SEQUENCE</scope>
    <source>
        <tissue evidence="2">Shoot tissue taken approximately 20 cm above the soil surface</tissue>
    </source>
</reference>
<feature type="compositionally biased region" description="Low complexity" evidence="1">
    <location>
        <begin position="9"/>
        <end position="22"/>
    </location>
</feature>
<sequence>MERQSPSRGPFSGFAEGSFSSGHVAEPIVPSAKDHRAGEWHSPWWRKVEAVSGFSVKQEGLMCLSW</sequence>
<evidence type="ECO:0000256" key="1">
    <source>
        <dbReference type="SAM" id="MobiDB-lite"/>
    </source>
</evidence>
<reference evidence="2" key="2">
    <citation type="journal article" date="2015" name="Data Brief">
        <title>Shoot transcriptome of the giant reed, Arundo donax.</title>
        <authorList>
            <person name="Barrero R.A."/>
            <person name="Guerrero F.D."/>
            <person name="Moolhuijzen P."/>
            <person name="Goolsby J.A."/>
            <person name="Tidwell J."/>
            <person name="Bellgard S.E."/>
            <person name="Bellgard M.I."/>
        </authorList>
    </citation>
    <scope>NUCLEOTIDE SEQUENCE</scope>
    <source>
        <tissue evidence="2">Shoot tissue taken approximately 20 cm above the soil surface</tissue>
    </source>
</reference>
<dbReference type="AlphaFoldDB" id="A0A0A8YHA2"/>
<accession>A0A0A8YHA2</accession>